<protein>
    <submittedName>
        <fullName evidence="1">Cytochrome P</fullName>
    </submittedName>
</protein>
<accession>A0A2P5FLA7</accession>
<dbReference type="Proteomes" id="UP000237000">
    <property type="component" value="Unassembled WGS sequence"/>
</dbReference>
<dbReference type="Gene3D" id="1.10.630.10">
    <property type="entry name" value="Cytochrome P450"/>
    <property type="match status" value="1"/>
</dbReference>
<evidence type="ECO:0000313" key="1">
    <source>
        <dbReference type="EMBL" id="PON98580.1"/>
    </source>
</evidence>
<name>A0A2P5FLA7_TREOI</name>
<dbReference type="OrthoDB" id="1470350at2759"/>
<dbReference type="SUPFAM" id="SSF48264">
    <property type="entry name" value="Cytochrome P450"/>
    <property type="match status" value="1"/>
</dbReference>
<keyword evidence="2" id="KW-1185">Reference proteome</keyword>
<comment type="caution">
    <text evidence="1">The sequence shown here is derived from an EMBL/GenBank/DDBJ whole genome shotgun (WGS) entry which is preliminary data.</text>
</comment>
<dbReference type="AlphaFoldDB" id="A0A2P5FLA7"/>
<dbReference type="STRING" id="63057.A0A2P5FLA7"/>
<dbReference type="InParanoid" id="A0A2P5FLA7"/>
<dbReference type="EMBL" id="JXTC01000024">
    <property type="protein sequence ID" value="PON98580.1"/>
    <property type="molecule type" value="Genomic_DNA"/>
</dbReference>
<gene>
    <name evidence="1" type="ORF">TorRG33x02_058140</name>
</gene>
<dbReference type="GO" id="GO:0016705">
    <property type="term" value="F:oxidoreductase activity, acting on paired donors, with incorporation or reduction of molecular oxygen"/>
    <property type="evidence" value="ECO:0007669"/>
    <property type="project" value="InterPro"/>
</dbReference>
<sequence>MQPTINPFIHYLSDGIILDDGEKWAKRRKIINPAFHLEKLKVFCSYTNLRKRWRQFIFNHGNYIVQ</sequence>
<evidence type="ECO:0000313" key="2">
    <source>
        <dbReference type="Proteomes" id="UP000237000"/>
    </source>
</evidence>
<dbReference type="GO" id="GO:0020037">
    <property type="term" value="F:heme binding"/>
    <property type="evidence" value="ECO:0007669"/>
    <property type="project" value="InterPro"/>
</dbReference>
<dbReference type="InterPro" id="IPR036396">
    <property type="entry name" value="Cyt_P450_sf"/>
</dbReference>
<organism evidence="1 2">
    <name type="scientific">Trema orientale</name>
    <name type="common">Charcoal tree</name>
    <name type="synonym">Celtis orientalis</name>
    <dbReference type="NCBI Taxonomy" id="63057"/>
    <lineage>
        <taxon>Eukaryota</taxon>
        <taxon>Viridiplantae</taxon>
        <taxon>Streptophyta</taxon>
        <taxon>Embryophyta</taxon>
        <taxon>Tracheophyta</taxon>
        <taxon>Spermatophyta</taxon>
        <taxon>Magnoliopsida</taxon>
        <taxon>eudicotyledons</taxon>
        <taxon>Gunneridae</taxon>
        <taxon>Pentapetalae</taxon>
        <taxon>rosids</taxon>
        <taxon>fabids</taxon>
        <taxon>Rosales</taxon>
        <taxon>Cannabaceae</taxon>
        <taxon>Trema</taxon>
    </lineage>
</organism>
<dbReference type="GO" id="GO:0004497">
    <property type="term" value="F:monooxygenase activity"/>
    <property type="evidence" value="ECO:0007669"/>
    <property type="project" value="InterPro"/>
</dbReference>
<proteinExistence type="predicted"/>
<reference evidence="2" key="1">
    <citation type="submission" date="2016-06" db="EMBL/GenBank/DDBJ databases">
        <title>Parallel loss of symbiosis genes in relatives of nitrogen-fixing non-legume Parasponia.</title>
        <authorList>
            <person name="Van Velzen R."/>
            <person name="Holmer R."/>
            <person name="Bu F."/>
            <person name="Rutten L."/>
            <person name="Van Zeijl A."/>
            <person name="Liu W."/>
            <person name="Santuari L."/>
            <person name="Cao Q."/>
            <person name="Sharma T."/>
            <person name="Shen D."/>
            <person name="Roswanjaya Y."/>
            <person name="Wardhani T."/>
            <person name="Kalhor M.S."/>
            <person name="Jansen J."/>
            <person name="Van den Hoogen J."/>
            <person name="Gungor B."/>
            <person name="Hartog M."/>
            <person name="Hontelez J."/>
            <person name="Verver J."/>
            <person name="Yang W.-C."/>
            <person name="Schijlen E."/>
            <person name="Repin R."/>
            <person name="Schilthuizen M."/>
            <person name="Schranz E."/>
            <person name="Heidstra R."/>
            <person name="Miyata K."/>
            <person name="Fedorova E."/>
            <person name="Kohlen W."/>
            <person name="Bisseling T."/>
            <person name="Smit S."/>
            <person name="Geurts R."/>
        </authorList>
    </citation>
    <scope>NUCLEOTIDE SEQUENCE [LARGE SCALE GENOMIC DNA]</scope>
    <source>
        <strain evidence="2">cv. RG33-2</strain>
    </source>
</reference>
<dbReference type="GO" id="GO:0005506">
    <property type="term" value="F:iron ion binding"/>
    <property type="evidence" value="ECO:0007669"/>
    <property type="project" value="InterPro"/>
</dbReference>